<comment type="similarity">
    <text evidence="1">Belongs to the TolB family.</text>
</comment>
<dbReference type="RefSeq" id="WP_172177114.1">
    <property type="nucleotide sequence ID" value="NZ_CASGIA010000002.1"/>
</dbReference>
<dbReference type="Pfam" id="PF07676">
    <property type="entry name" value="PD40"/>
    <property type="match status" value="3"/>
</dbReference>
<keyword evidence="4" id="KW-1185">Reference proteome</keyword>
<sequence>MMRKEVLALLAAVLVATGSEAAKKPKFDYSVVFVPEEGGVKFEKITEDADMVAEYKQGRNRTGNLVKKATGIFGSVKTNVLDWWVIPQIALSPDGKRIGYINEKNGTTNVMIKSAAKGGASIQRTFRTNVEGFSWSPDGNTICFTEVRGGHHGIYLVDANQGTVVRQVSGGNDNDYGGVISPDGNTIFFHRGEGYSSYSLWSYDRKTNLFSNYSRGMTACLIPGNKNTIYCARFTDNNESEIWRVNFETGVEEVILTQPGKSFTTPQLSPDGKWLLVTGSSKSEKEGIDNTDIFVVRTDGTQLTQLTYHPGNDLSPIWSPDGHSIFFLSQRGSADKVYNVWRMDFNM</sequence>
<dbReference type="PANTHER" id="PTHR36842:SF1">
    <property type="entry name" value="PROTEIN TOLB"/>
    <property type="match status" value="1"/>
</dbReference>
<evidence type="ECO:0000313" key="3">
    <source>
        <dbReference type="EMBL" id="NPE13747.1"/>
    </source>
</evidence>
<feature type="signal peptide" evidence="2">
    <location>
        <begin position="1"/>
        <end position="21"/>
    </location>
</feature>
<keyword evidence="2" id="KW-0732">Signal</keyword>
<evidence type="ECO:0000256" key="2">
    <source>
        <dbReference type="SAM" id="SignalP"/>
    </source>
</evidence>
<dbReference type="InterPro" id="IPR011042">
    <property type="entry name" value="6-blade_b-propeller_TolB-like"/>
</dbReference>
<evidence type="ECO:0000313" key="4">
    <source>
        <dbReference type="Proteomes" id="UP001193734"/>
    </source>
</evidence>
<evidence type="ECO:0000256" key="1">
    <source>
        <dbReference type="ARBA" id="ARBA00009820"/>
    </source>
</evidence>
<dbReference type="SUPFAM" id="SSF82171">
    <property type="entry name" value="DPP6 N-terminal domain-like"/>
    <property type="match status" value="1"/>
</dbReference>
<organism evidence="3 4">
    <name type="scientific">Xylanibacter rodentium</name>
    <dbReference type="NCBI Taxonomy" id="2736289"/>
    <lineage>
        <taxon>Bacteria</taxon>
        <taxon>Pseudomonadati</taxon>
        <taxon>Bacteroidota</taxon>
        <taxon>Bacteroidia</taxon>
        <taxon>Bacteroidales</taxon>
        <taxon>Prevotellaceae</taxon>
        <taxon>Xylanibacter</taxon>
    </lineage>
</organism>
<name>A0ABX2ASN6_9BACT</name>
<feature type="chain" id="PRO_5045657736" evidence="2">
    <location>
        <begin position="22"/>
        <end position="347"/>
    </location>
</feature>
<dbReference type="Gene3D" id="2.120.10.30">
    <property type="entry name" value="TolB, C-terminal domain"/>
    <property type="match status" value="2"/>
</dbReference>
<accession>A0ABX2ASN6</accession>
<reference evidence="3 4" key="1">
    <citation type="submission" date="2020-05" db="EMBL/GenBank/DDBJ databases">
        <title>Distinct polysaccharide utilization as determinants for interspecies competition between intestinal Prevotella spp.</title>
        <authorList>
            <person name="Galvez E.J.C."/>
            <person name="Iljazovic A."/>
            <person name="Strowig T."/>
        </authorList>
    </citation>
    <scope>NUCLEOTIDE SEQUENCE [LARGE SCALE GENOMIC DNA]</scope>
    <source>
        <strain evidence="3 4">PROD</strain>
    </source>
</reference>
<comment type="caution">
    <text evidence="3">The sequence shown here is derived from an EMBL/GenBank/DDBJ whole genome shotgun (WGS) entry which is preliminary data.</text>
</comment>
<dbReference type="PANTHER" id="PTHR36842">
    <property type="entry name" value="PROTEIN TOLB HOMOLOG"/>
    <property type="match status" value="1"/>
</dbReference>
<proteinExistence type="inferred from homology"/>
<dbReference type="Proteomes" id="UP001193734">
    <property type="component" value="Unassembled WGS sequence"/>
</dbReference>
<protein>
    <submittedName>
        <fullName evidence="3">Uncharacterized protein</fullName>
    </submittedName>
</protein>
<dbReference type="EMBL" id="JABKKE010000006">
    <property type="protein sequence ID" value="NPE13747.1"/>
    <property type="molecule type" value="Genomic_DNA"/>
</dbReference>
<gene>
    <name evidence="3" type="ORF">HPS55_05290</name>
</gene>
<dbReference type="GeneID" id="82157174"/>
<dbReference type="InterPro" id="IPR011659">
    <property type="entry name" value="WD40"/>
</dbReference>